<reference evidence="2 3" key="1">
    <citation type="journal article" date="2024" name="Science">
        <title>Giant polyketide synthase enzymes in the biosynthesis of giant marine polyether toxins.</title>
        <authorList>
            <person name="Fallon T.R."/>
            <person name="Shende V.V."/>
            <person name="Wierzbicki I.H."/>
            <person name="Pendleton A.L."/>
            <person name="Watervoot N.F."/>
            <person name="Auber R.P."/>
            <person name="Gonzalez D.J."/>
            <person name="Wisecaver J.H."/>
            <person name="Moore B.S."/>
        </authorList>
    </citation>
    <scope>NUCLEOTIDE SEQUENCE [LARGE SCALE GENOMIC DNA]</scope>
    <source>
        <strain evidence="2 3">12B1</strain>
    </source>
</reference>
<sequence>MVWLRSLLPADAPNAPPDAAAEDAADPTDEATLERNFRQMLLAHEASRTQSYAAAIAAVGASVRKGTRAPPLSESQLRAALPQPSSCAAGILHTPVRREHRRTPTRGAACCGPRRERLSFLTARREEAAPAESPRGACRPLLRKQGTCALGNAAASAASDLIRSSGGGMKPLSGAAIDAAAATAKAAVAEAAGHGARRRGATVHGRPRPAFPPLPLALAQLGEFESSAAMLDELWGGEGVFDDEAPVGRHASRGSTCALSPTDGPELRYSATAPAYLHVRAALGALLSAPTPPRPRRTTAGEASSVPPPRHTTTGEASSMLPPEETTADEASSVPSPRHTITGHPSSVLPHELYTTGEDASVCPSQHTTAAEAASFPAPLREPSMKDSSASQSRRETSIKEDSRDSRHETKDSSVSPSRRQTSSKDSRVPRPSRENSTKDSSGPPSRRQTSTKDSRVSPPRRENSTKDSNVSAPSRENSTKDSSNSPLRRENSTKDSSVSAPSRENSTKDSSNSPLRRENSTKDSSASAPSRENSTKDSGVSLPRRESSTKDSSVSPSRRETSAKDSSDSSPRRANMTEDSSASPSRRDTFTKNSSVSPSSRGTSSSVSPSRRDTPTMESRSTSSRRGTPTTGSGIPLSGRDAPTKKSSVPPPRRETRPKGSSVPPPTHSTSAEASNVPPEACCMPPPTQGTPVEASSVPAPTPGTSAEACCAPPPSHGTSAETSCVPPTPTHSTSAEASCVAPLSHGDSAEAACVPPPPYGTPGVPSCAAPSRLDLSLCHLLSMSGGGTQRSSHASTPSSRHSAVRMASRGGGEVDLNRLFDTWLDKQATTACSKEEQQGEVEPLPARFVKHGPPRTVRSWVEAEQLSKLDEVDSRRATLGLSIFDEARHSVANSCLCDVNIIAAKPQPPRPPRAGASPYGPPLIRQASTEPPRPAASPFAVRYLRRSQLLASLSPLPDLRSFSALGEASALSKEHSRTSLSASAPALQRRETGSSLEWNAQGSTRDWVSLLHSNSGQSIGSMQWSSGSRQTSP</sequence>
<keyword evidence="3" id="KW-1185">Reference proteome</keyword>
<accession>A0AB34IB80</accession>
<dbReference type="Proteomes" id="UP001515480">
    <property type="component" value="Unassembled WGS sequence"/>
</dbReference>
<feature type="compositionally biased region" description="Basic and acidic residues" evidence="1">
    <location>
        <begin position="558"/>
        <end position="572"/>
    </location>
</feature>
<evidence type="ECO:0000256" key="1">
    <source>
        <dbReference type="SAM" id="MobiDB-lite"/>
    </source>
</evidence>
<feature type="compositionally biased region" description="Polar residues" evidence="1">
    <location>
        <begin position="523"/>
        <end position="539"/>
    </location>
</feature>
<name>A0AB34IB80_PRYPA</name>
<feature type="region of interest" description="Disordered" evidence="1">
    <location>
        <begin position="975"/>
        <end position="1035"/>
    </location>
</feature>
<feature type="compositionally biased region" description="Low complexity" evidence="1">
    <location>
        <begin position="595"/>
        <end position="610"/>
    </location>
</feature>
<feature type="compositionally biased region" description="Basic and acidic residues" evidence="1">
    <location>
        <begin position="451"/>
        <end position="466"/>
    </location>
</feature>
<feature type="compositionally biased region" description="Polar residues" evidence="1">
    <location>
        <begin position="995"/>
        <end position="1035"/>
    </location>
</feature>
<feature type="compositionally biased region" description="Polar residues" evidence="1">
    <location>
        <begin position="495"/>
        <end position="515"/>
    </location>
</feature>
<feature type="compositionally biased region" description="Basic and acidic residues" evidence="1">
    <location>
        <begin position="423"/>
        <end position="438"/>
    </location>
</feature>
<feature type="region of interest" description="Disordered" evidence="1">
    <location>
        <begin position="288"/>
        <end position="716"/>
    </location>
</feature>
<evidence type="ECO:0008006" key="4">
    <source>
        <dbReference type="Google" id="ProtNLM"/>
    </source>
</evidence>
<feature type="compositionally biased region" description="Polar residues" evidence="1">
    <location>
        <begin position="467"/>
        <end position="487"/>
    </location>
</feature>
<proteinExistence type="predicted"/>
<feature type="compositionally biased region" description="Low complexity" evidence="1">
    <location>
        <begin position="617"/>
        <end position="637"/>
    </location>
</feature>
<evidence type="ECO:0000313" key="2">
    <source>
        <dbReference type="EMBL" id="KAL1495941.1"/>
    </source>
</evidence>
<comment type="caution">
    <text evidence="2">The sequence shown here is derived from an EMBL/GenBank/DDBJ whole genome shotgun (WGS) entry which is preliminary data.</text>
</comment>
<feature type="compositionally biased region" description="Polar residues" evidence="1">
    <location>
        <begin position="439"/>
        <end position="449"/>
    </location>
</feature>
<feature type="compositionally biased region" description="Basic and acidic residues" evidence="1">
    <location>
        <begin position="393"/>
        <end position="412"/>
    </location>
</feature>
<evidence type="ECO:0000313" key="3">
    <source>
        <dbReference type="Proteomes" id="UP001515480"/>
    </source>
</evidence>
<dbReference type="EMBL" id="JBGBPQ010000030">
    <property type="protein sequence ID" value="KAL1495941.1"/>
    <property type="molecule type" value="Genomic_DNA"/>
</dbReference>
<protein>
    <recommendedName>
        <fullName evidence="4">Proteophosphoglycan ppg4</fullName>
    </recommendedName>
</protein>
<gene>
    <name evidence="2" type="ORF">AB1Y20_014583</name>
</gene>
<feature type="region of interest" description="Disordered" evidence="1">
    <location>
        <begin position="908"/>
        <end position="937"/>
    </location>
</feature>
<dbReference type="AlphaFoldDB" id="A0AB34IB80"/>
<organism evidence="2 3">
    <name type="scientific">Prymnesium parvum</name>
    <name type="common">Toxic golden alga</name>
    <dbReference type="NCBI Taxonomy" id="97485"/>
    <lineage>
        <taxon>Eukaryota</taxon>
        <taxon>Haptista</taxon>
        <taxon>Haptophyta</taxon>
        <taxon>Prymnesiophyceae</taxon>
        <taxon>Prymnesiales</taxon>
        <taxon>Prymnesiaceae</taxon>
        <taxon>Prymnesium</taxon>
    </lineage>
</organism>